<dbReference type="RefSeq" id="WP_248995255.1">
    <property type="nucleotide sequence ID" value="NZ_JAKIKP010000004.1"/>
</dbReference>
<dbReference type="NCBIfam" id="NF008389">
    <property type="entry name" value="PRK11187.1"/>
    <property type="match status" value="1"/>
</dbReference>
<gene>
    <name evidence="3" type="primary">seqA</name>
    <name evidence="3" type="ORF">L2672_07750</name>
</gene>
<feature type="domain" description="Replication modulator SeqA C-terminal DNA-binding" evidence="1">
    <location>
        <begin position="132"/>
        <end position="232"/>
    </location>
</feature>
<dbReference type="InterPro" id="IPR026577">
    <property type="entry name" value="SeqA_DNA-bd_C"/>
</dbReference>
<dbReference type="EMBL" id="JAKIKP010000004">
    <property type="protein sequence ID" value="MCL1142578.1"/>
    <property type="molecule type" value="Genomic_DNA"/>
</dbReference>
<protein>
    <submittedName>
        <fullName evidence="3">Replication initiation negative regulator SeqA</fullName>
    </submittedName>
</protein>
<dbReference type="InterPro" id="IPR036835">
    <property type="entry name" value="SeqA_DNA-bd_C_sf"/>
</dbReference>
<evidence type="ECO:0000259" key="2">
    <source>
        <dbReference type="Pfam" id="PF17206"/>
    </source>
</evidence>
<evidence type="ECO:0000313" key="4">
    <source>
        <dbReference type="Proteomes" id="UP001139333"/>
    </source>
</evidence>
<dbReference type="InterPro" id="IPR033761">
    <property type="entry name" value="SeqA_N"/>
</dbReference>
<reference evidence="3" key="1">
    <citation type="submission" date="2022-01" db="EMBL/GenBank/DDBJ databases">
        <title>Whole genome-based taxonomy of the Shewanellaceae.</title>
        <authorList>
            <person name="Martin-Rodriguez A.J."/>
        </authorList>
    </citation>
    <scope>NUCLEOTIDE SEQUENCE</scope>
    <source>
        <strain evidence="3">DSM 16422</strain>
    </source>
</reference>
<evidence type="ECO:0000313" key="3">
    <source>
        <dbReference type="EMBL" id="MCL1142578.1"/>
    </source>
</evidence>
<evidence type="ECO:0000259" key="1">
    <source>
        <dbReference type="Pfam" id="PF03925"/>
    </source>
</evidence>
<proteinExistence type="predicted"/>
<dbReference type="Proteomes" id="UP001139333">
    <property type="component" value="Unassembled WGS sequence"/>
</dbReference>
<dbReference type="Gene3D" id="1.20.1380.10">
    <property type="entry name" value="Replication modulator SeqA, C-terminal DNA-binding domain"/>
    <property type="match status" value="1"/>
</dbReference>
<dbReference type="InterPro" id="IPR013321">
    <property type="entry name" value="Arc_rbn_hlx_hlx"/>
</dbReference>
<organism evidence="3 4">
    <name type="scientific">Shewanella gaetbuli</name>
    <dbReference type="NCBI Taxonomy" id="220752"/>
    <lineage>
        <taxon>Bacteria</taxon>
        <taxon>Pseudomonadati</taxon>
        <taxon>Pseudomonadota</taxon>
        <taxon>Gammaproteobacteria</taxon>
        <taxon>Alteromonadales</taxon>
        <taxon>Shewanellaceae</taxon>
        <taxon>Shewanella</taxon>
    </lineage>
</organism>
<comment type="caution">
    <text evidence="3">The sequence shown here is derived from an EMBL/GenBank/DDBJ whole genome shotgun (WGS) entry which is preliminary data.</text>
</comment>
<dbReference type="Pfam" id="PF03925">
    <property type="entry name" value="SeqA"/>
    <property type="match status" value="1"/>
</dbReference>
<feature type="domain" description="Negative modulator of initiation of replication SeqA N-terminal" evidence="2">
    <location>
        <begin position="1"/>
        <end position="36"/>
    </location>
</feature>
<dbReference type="AlphaFoldDB" id="A0A9X2CGN4"/>
<dbReference type="GO" id="GO:0003677">
    <property type="term" value="F:DNA binding"/>
    <property type="evidence" value="ECO:0007669"/>
    <property type="project" value="InterPro"/>
</dbReference>
<dbReference type="SUPFAM" id="SSF47598">
    <property type="entry name" value="Ribbon-helix-helix"/>
    <property type="match status" value="1"/>
</dbReference>
<dbReference type="Gene3D" id="1.10.1220.10">
    <property type="entry name" value="Met repressor-like"/>
    <property type="match status" value="1"/>
</dbReference>
<sequence length="241" mass="27041">MKYIEIDEELYRHIASKTERIGESASEILRRLLDLPVEPVVDVQPESVSQPSLDALDSNARDALFDKAKTIVEQLVNHRAQIHTEPTTIADVTPSQVSSTNTVTEIVEQTTDIELDKKHQNVDTAEPNVEIDFDSIVNEHLLEQQKGAVGRFMFLLNALAIRSNSQFENVLNIQGKGRLYFARSKQALLDSSQSSNPKQIGDSNYWVSTNNNTAKKRTILKEVLLQLGCEECKALTLSEHI</sequence>
<dbReference type="GO" id="GO:0006355">
    <property type="term" value="P:regulation of DNA-templated transcription"/>
    <property type="evidence" value="ECO:0007669"/>
    <property type="project" value="InterPro"/>
</dbReference>
<accession>A0A9X2CGN4</accession>
<dbReference type="InterPro" id="IPR010985">
    <property type="entry name" value="Ribbon_hlx_hlx"/>
</dbReference>
<dbReference type="SUPFAM" id="SSF82808">
    <property type="entry name" value="Replication modulator SeqA, C-terminal DNA-binding domain"/>
    <property type="match status" value="1"/>
</dbReference>
<name>A0A9X2CGN4_9GAMM</name>
<keyword evidence="4" id="KW-1185">Reference proteome</keyword>
<dbReference type="Pfam" id="PF17206">
    <property type="entry name" value="SeqA_N"/>
    <property type="match status" value="1"/>
</dbReference>